<comment type="caution">
    <text evidence="1">The sequence shown here is derived from an EMBL/GenBank/DDBJ whole genome shotgun (WGS) entry which is preliminary data.</text>
</comment>
<gene>
    <name evidence="1" type="ORF">L1987_09674</name>
</gene>
<proteinExistence type="predicted"/>
<evidence type="ECO:0000313" key="1">
    <source>
        <dbReference type="EMBL" id="KAI3822093.1"/>
    </source>
</evidence>
<sequence length="196" mass="22388">MNGGGGCSEFTCWLNDAQYDIHVDCRFYLFGSGIHIGCRFYLFGSGIHIGCRFNLFGCGIHVDASDSIPPSLKMRLYRLIFLRSIFSSSFSKFQSGLFGSSAGWTVGRKLKPTDELLFKQMNPEMFEDPNVMKSIYAEKDLKAKPTVQPADDPNNPDWNFEKELEKMERRKIRRYNRIFREGGMESDASDDVDDSD</sequence>
<organism evidence="1 2">
    <name type="scientific">Smallanthus sonchifolius</name>
    <dbReference type="NCBI Taxonomy" id="185202"/>
    <lineage>
        <taxon>Eukaryota</taxon>
        <taxon>Viridiplantae</taxon>
        <taxon>Streptophyta</taxon>
        <taxon>Embryophyta</taxon>
        <taxon>Tracheophyta</taxon>
        <taxon>Spermatophyta</taxon>
        <taxon>Magnoliopsida</taxon>
        <taxon>eudicotyledons</taxon>
        <taxon>Gunneridae</taxon>
        <taxon>Pentapetalae</taxon>
        <taxon>asterids</taxon>
        <taxon>campanulids</taxon>
        <taxon>Asterales</taxon>
        <taxon>Asteraceae</taxon>
        <taxon>Asteroideae</taxon>
        <taxon>Heliantheae alliance</taxon>
        <taxon>Millerieae</taxon>
        <taxon>Smallanthus</taxon>
    </lineage>
</organism>
<dbReference type="Proteomes" id="UP001056120">
    <property type="component" value="Linkage Group LG03"/>
</dbReference>
<keyword evidence="2" id="KW-1185">Reference proteome</keyword>
<evidence type="ECO:0000313" key="2">
    <source>
        <dbReference type="Proteomes" id="UP001056120"/>
    </source>
</evidence>
<reference evidence="1 2" key="2">
    <citation type="journal article" date="2022" name="Mol. Ecol. Resour.">
        <title>The genomes of chicory, endive, great burdock and yacon provide insights into Asteraceae paleo-polyploidization history and plant inulin production.</title>
        <authorList>
            <person name="Fan W."/>
            <person name="Wang S."/>
            <person name="Wang H."/>
            <person name="Wang A."/>
            <person name="Jiang F."/>
            <person name="Liu H."/>
            <person name="Zhao H."/>
            <person name="Xu D."/>
            <person name="Zhang Y."/>
        </authorList>
    </citation>
    <scope>NUCLEOTIDE SEQUENCE [LARGE SCALE GENOMIC DNA]</scope>
    <source>
        <strain evidence="2">cv. Yunnan</strain>
        <tissue evidence="1">Leaves</tissue>
    </source>
</reference>
<accession>A0ACB9JQ48</accession>
<reference evidence="2" key="1">
    <citation type="journal article" date="2022" name="Mol. Ecol. Resour.">
        <title>The genomes of chicory, endive, great burdock and yacon provide insights into Asteraceae palaeo-polyploidization history and plant inulin production.</title>
        <authorList>
            <person name="Fan W."/>
            <person name="Wang S."/>
            <person name="Wang H."/>
            <person name="Wang A."/>
            <person name="Jiang F."/>
            <person name="Liu H."/>
            <person name="Zhao H."/>
            <person name="Xu D."/>
            <person name="Zhang Y."/>
        </authorList>
    </citation>
    <scope>NUCLEOTIDE SEQUENCE [LARGE SCALE GENOMIC DNA]</scope>
    <source>
        <strain evidence="2">cv. Yunnan</strain>
    </source>
</reference>
<dbReference type="EMBL" id="CM042020">
    <property type="protein sequence ID" value="KAI3822093.1"/>
    <property type="molecule type" value="Genomic_DNA"/>
</dbReference>
<name>A0ACB9JQ48_9ASTR</name>
<protein>
    <submittedName>
        <fullName evidence="1">Uncharacterized protein</fullName>
    </submittedName>
</protein>